<keyword evidence="1" id="KW-1015">Disulfide bond</keyword>
<dbReference type="OrthoDB" id="6380398at2759"/>
<dbReference type="Gene3D" id="2.40.10.10">
    <property type="entry name" value="Trypsin-like serine proteases"/>
    <property type="match status" value="1"/>
</dbReference>
<dbReference type="PANTHER" id="PTHR24252:SF18">
    <property type="entry name" value="OVOCHYMASE 1"/>
    <property type="match status" value="1"/>
</dbReference>
<dbReference type="SUPFAM" id="SSF50494">
    <property type="entry name" value="Trypsin-like serine proteases"/>
    <property type="match status" value="1"/>
</dbReference>
<feature type="domain" description="Peptidase S1" evidence="2">
    <location>
        <begin position="1"/>
        <end position="112"/>
    </location>
</feature>
<dbReference type="Pfam" id="PF00089">
    <property type="entry name" value="Trypsin"/>
    <property type="match status" value="1"/>
</dbReference>
<proteinExistence type="predicted"/>
<dbReference type="InterPro" id="IPR009003">
    <property type="entry name" value="Peptidase_S1_PA"/>
</dbReference>
<comment type="caution">
    <text evidence="3">The sequence shown here is derived from an EMBL/GenBank/DDBJ whole genome shotgun (WGS) entry which is preliminary data.</text>
</comment>
<name>A0A7L0WR29_ALELA</name>
<feature type="non-terminal residue" evidence="3">
    <location>
        <position position="112"/>
    </location>
</feature>
<organism evidence="3 4">
    <name type="scientific">Alectura lathami</name>
    <name type="common">Australian brush turkey</name>
    <dbReference type="NCBI Taxonomy" id="81907"/>
    <lineage>
        <taxon>Eukaryota</taxon>
        <taxon>Metazoa</taxon>
        <taxon>Chordata</taxon>
        <taxon>Craniata</taxon>
        <taxon>Vertebrata</taxon>
        <taxon>Euteleostomi</taxon>
        <taxon>Archelosauria</taxon>
        <taxon>Archosauria</taxon>
        <taxon>Dinosauria</taxon>
        <taxon>Saurischia</taxon>
        <taxon>Theropoda</taxon>
        <taxon>Coelurosauria</taxon>
        <taxon>Aves</taxon>
        <taxon>Neognathae</taxon>
        <taxon>Galloanserae</taxon>
        <taxon>Galliformes</taxon>
        <taxon>Megapodiidae</taxon>
        <taxon>Alectura</taxon>
    </lineage>
</organism>
<dbReference type="GO" id="GO:0004252">
    <property type="term" value="F:serine-type endopeptidase activity"/>
    <property type="evidence" value="ECO:0007669"/>
    <property type="project" value="InterPro"/>
</dbReference>
<evidence type="ECO:0000256" key="1">
    <source>
        <dbReference type="ARBA" id="ARBA00023157"/>
    </source>
</evidence>
<dbReference type="InterPro" id="IPR001254">
    <property type="entry name" value="Trypsin_dom"/>
</dbReference>
<evidence type="ECO:0000259" key="2">
    <source>
        <dbReference type="PROSITE" id="PS50240"/>
    </source>
</evidence>
<sequence length="112" mass="12296">QRRRFKTIVAHPHSNVVSDDSNIALVQLDVPVEYPVAVRPVCLPNSTEMLPSSSLCTVSGWALTEEAERLQQTQVPILENEICERNYFFSHPGGITARMLCAGFASVGGQDP</sequence>
<dbReference type="GO" id="GO:0006508">
    <property type="term" value="P:proteolysis"/>
    <property type="evidence" value="ECO:0007669"/>
    <property type="project" value="InterPro"/>
</dbReference>
<dbReference type="EMBL" id="VXAV01010314">
    <property type="protein sequence ID" value="NXL94015.1"/>
    <property type="molecule type" value="Genomic_DNA"/>
</dbReference>
<feature type="non-terminal residue" evidence="3">
    <location>
        <position position="1"/>
    </location>
</feature>
<evidence type="ECO:0000313" key="3">
    <source>
        <dbReference type="EMBL" id="NXL94015.1"/>
    </source>
</evidence>
<keyword evidence="4" id="KW-1185">Reference proteome</keyword>
<dbReference type="PROSITE" id="PS50240">
    <property type="entry name" value="TRYPSIN_DOM"/>
    <property type="match status" value="1"/>
</dbReference>
<dbReference type="AlphaFoldDB" id="A0A7L0WR29"/>
<evidence type="ECO:0000313" key="4">
    <source>
        <dbReference type="Proteomes" id="UP000562322"/>
    </source>
</evidence>
<gene>
    <name evidence="3" type="primary">Ovch1</name>
    <name evidence="3" type="ORF">ALELAT_R15021</name>
</gene>
<dbReference type="PANTHER" id="PTHR24252">
    <property type="entry name" value="ACROSIN-RELATED"/>
    <property type="match status" value="1"/>
</dbReference>
<dbReference type="InterPro" id="IPR043504">
    <property type="entry name" value="Peptidase_S1_PA_chymotrypsin"/>
</dbReference>
<protein>
    <submittedName>
        <fullName evidence="3">OVCH1 protein</fullName>
    </submittedName>
</protein>
<reference evidence="3 4" key="1">
    <citation type="submission" date="2019-09" db="EMBL/GenBank/DDBJ databases">
        <title>Bird 10,000 Genomes (B10K) Project - Family phase.</title>
        <authorList>
            <person name="Zhang G."/>
        </authorList>
    </citation>
    <scope>NUCLEOTIDE SEQUENCE [LARGE SCALE GENOMIC DNA]</scope>
    <source>
        <strain evidence="3">B10K-DU-001-39</strain>
        <tissue evidence="3">Muscle</tissue>
    </source>
</reference>
<dbReference type="Proteomes" id="UP000562322">
    <property type="component" value="Unassembled WGS sequence"/>
</dbReference>
<accession>A0A7L0WR29</accession>